<evidence type="ECO:0000256" key="4">
    <source>
        <dbReference type="ARBA" id="ARBA00022741"/>
    </source>
</evidence>
<dbReference type="NCBIfam" id="NF004018">
    <property type="entry name" value="PRK05480.1"/>
    <property type="match status" value="1"/>
</dbReference>
<dbReference type="InterPro" id="IPR027417">
    <property type="entry name" value="P-loop_NTPase"/>
</dbReference>
<dbReference type="Gene3D" id="3.40.50.2020">
    <property type="match status" value="1"/>
</dbReference>
<dbReference type="Pfam" id="PF00485">
    <property type="entry name" value="PRK"/>
    <property type="match status" value="1"/>
</dbReference>
<reference evidence="9" key="1">
    <citation type="submission" date="2021-02" db="EMBL/GenBank/DDBJ databases">
        <title>Psilocybe cubensis genome.</title>
        <authorList>
            <person name="Mckernan K.J."/>
            <person name="Crawford S."/>
            <person name="Trippe A."/>
            <person name="Kane L.T."/>
            <person name="Mclaughlin S."/>
        </authorList>
    </citation>
    <scope>NUCLEOTIDE SEQUENCE [LARGE SCALE GENOMIC DNA]</scope>
    <source>
        <strain evidence="9">MGC-MH-2018</strain>
    </source>
</reference>
<evidence type="ECO:0000259" key="8">
    <source>
        <dbReference type="Pfam" id="PF14681"/>
    </source>
</evidence>
<dbReference type="EC" id="2.7.1.48" evidence="2"/>
<dbReference type="CDD" id="cd06223">
    <property type="entry name" value="PRTases_typeI"/>
    <property type="match status" value="1"/>
</dbReference>
<keyword evidence="4" id="KW-0547">Nucleotide-binding</keyword>
<dbReference type="GO" id="GO:0005524">
    <property type="term" value="F:ATP binding"/>
    <property type="evidence" value="ECO:0007669"/>
    <property type="project" value="InterPro"/>
</dbReference>
<feature type="transmembrane region" description="Helical" evidence="6">
    <location>
        <begin position="81"/>
        <end position="103"/>
    </location>
</feature>
<dbReference type="GO" id="GO:0044206">
    <property type="term" value="P:UMP salvage"/>
    <property type="evidence" value="ECO:0007669"/>
    <property type="project" value="UniProtKB-UniPathway"/>
</dbReference>
<evidence type="ECO:0000259" key="7">
    <source>
        <dbReference type="Pfam" id="PF00485"/>
    </source>
</evidence>
<dbReference type="UniPathway" id="UPA00574">
    <property type="reaction ID" value="UER00637"/>
</dbReference>
<comment type="pathway">
    <text evidence="1">Pyrimidine metabolism; UMP biosynthesis via salvage pathway; UMP from uridine: step 1/1.</text>
</comment>
<keyword evidence="5" id="KW-0418">Kinase</keyword>
<evidence type="ECO:0000256" key="1">
    <source>
        <dbReference type="ARBA" id="ARBA00004690"/>
    </source>
</evidence>
<feature type="domain" description="Phosphoribulokinase/uridine kinase" evidence="7">
    <location>
        <begin position="56"/>
        <end position="256"/>
    </location>
</feature>
<proteinExistence type="predicted"/>
<organism evidence="9">
    <name type="scientific">Psilocybe cubensis</name>
    <name type="common">Psychedelic mushroom</name>
    <name type="synonym">Stropharia cubensis</name>
    <dbReference type="NCBI Taxonomy" id="181762"/>
    <lineage>
        <taxon>Eukaryota</taxon>
        <taxon>Fungi</taxon>
        <taxon>Dikarya</taxon>
        <taxon>Basidiomycota</taxon>
        <taxon>Agaricomycotina</taxon>
        <taxon>Agaricomycetes</taxon>
        <taxon>Agaricomycetidae</taxon>
        <taxon>Agaricales</taxon>
        <taxon>Agaricineae</taxon>
        <taxon>Strophariaceae</taxon>
        <taxon>Psilocybe</taxon>
    </lineage>
</organism>
<comment type="caution">
    <text evidence="9">The sequence shown here is derived from an EMBL/GenBank/DDBJ whole genome shotgun (WGS) entry which is preliminary data.</text>
</comment>
<dbReference type="InterPro" id="IPR006083">
    <property type="entry name" value="PRK/URK"/>
</dbReference>
<dbReference type="OrthoDB" id="738517at2759"/>
<feature type="domain" description="Phosphoribosyltransferase" evidence="8">
    <location>
        <begin position="314"/>
        <end position="507"/>
    </location>
</feature>
<dbReference type="InterPro" id="IPR000836">
    <property type="entry name" value="PRTase_dom"/>
</dbReference>
<gene>
    <name evidence="9" type="ORF">JR316_004571</name>
</gene>
<evidence type="ECO:0000256" key="6">
    <source>
        <dbReference type="SAM" id="Phobius"/>
    </source>
</evidence>
<dbReference type="PRINTS" id="PR00988">
    <property type="entry name" value="URIDINKINASE"/>
</dbReference>
<dbReference type="InterPro" id="IPR000764">
    <property type="entry name" value="Uridine_kinase-like"/>
</dbReference>
<dbReference type="AlphaFoldDB" id="A0A8H7Y2S0"/>
<protein>
    <recommendedName>
        <fullName evidence="2">uridine/cytidine kinase</fullName>
        <ecNumber evidence="2">2.7.1.48</ecNumber>
    </recommendedName>
</protein>
<keyword evidence="6" id="KW-0472">Membrane</keyword>
<dbReference type="SUPFAM" id="SSF52540">
    <property type="entry name" value="P-loop containing nucleoside triphosphate hydrolases"/>
    <property type="match status" value="1"/>
</dbReference>
<evidence type="ECO:0000256" key="2">
    <source>
        <dbReference type="ARBA" id="ARBA00012137"/>
    </source>
</evidence>
<evidence type="ECO:0000256" key="3">
    <source>
        <dbReference type="ARBA" id="ARBA00022679"/>
    </source>
</evidence>
<dbReference type="PANTHER" id="PTHR10285">
    <property type="entry name" value="URIDINE KINASE"/>
    <property type="match status" value="1"/>
</dbReference>
<dbReference type="Gene3D" id="3.40.50.300">
    <property type="entry name" value="P-loop containing nucleotide triphosphate hydrolases"/>
    <property type="match status" value="1"/>
</dbReference>
<keyword evidence="6" id="KW-1133">Transmembrane helix</keyword>
<accession>A0A8H7Y2S0</accession>
<evidence type="ECO:0000256" key="5">
    <source>
        <dbReference type="ARBA" id="ARBA00022777"/>
    </source>
</evidence>
<sequence length="542" mass="60847">MPDEFIQEPGYISTQRNDWQGRPVPSLQPKKNTVLVSHGRPPWYAEDGARISDAFVIGVAGGSASGKTHVARQIVRRLGSIPTVIILSQVQFFIILGFIVLIFKDVQDSFYKYHNEEELKLAHANLLDFDHPDAIDMPLFASCLADLKACKQTNIPVYSFAEHQRLEETKYLYGATIIIAEGIMALTDPALRALYDLKIFVQCDSDLMLARRIKRDVKERRRDVGGILDQYLRYVKPSYDNFVRPSAAHADIIVPGSNNDVAIDLICTHVRQKLQERSNKFREQIAIPHRYISFPSGVSTPERRLEDLNLTILPQTRQVHGIFSILRDKSTSRQDFIFFTDRLSTLLVEYALQHLPYIPKTVTTPVGVQAHGKKLGARYICGVTILRSGGALERGFRRVINDVPVGSLLIQSDSKSGEALLLQVTLPIYVRHRHLADESYVFLLDAQIGTAAAAFMAIRILLDHGVKEDHIIFVTILVAREGGVSVLRRAFPGVKIVCGAVDDEMQEGWLEGYKGEGNPEGKGRKVWVMKPGMGQIGDRYYL</sequence>
<evidence type="ECO:0000313" key="9">
    <source>
        <dbReference type="EMBL" id="KAG5170184.1"/>
    </source>
</evidence>
<dbReference type="CDD" id="cd02023">
    <property type="entry name" value="UMPK"/>
    <property type="match status" value="1"/>
</dbReference>
<dbReference type="FunFam" id="3.40.50.300:FF:002070">
    <property type="entry name" value="Uridine kinase"/>
    <property type="match status" value="1"/>
</dbReference>
<dbReference type="EMBL" id="JAFIQS010000004">
    <property type="protein sequence ID" value="KAG5170184.1"/>
    <property type="molecule type" value="Genomic_DNA"/>
</dbReference>
<keyword evidence="3" id="KW-0808">Transferase</keyword>
<dbReference type="Pfam" id="PF14681">
    <property type="entry name" value="UPRTase"/>
    <property type="match status" value="1"/>
</dbReference>
<keyword evidence="6" id="KW-0812">Transmembrane</keyword>
<dbReference type="GO" id="GO:0004849">
    <property type="term" value="F:uridine kinase activity"/>
    <property type="evidence" value="ECO:0007669"/>
    <property type="project" value="UniProtKB-EC"/>
</dbReference>
<dbReference type="SUPFAM" id="SSF53271">
    <property type="entry name" value="PRTase-like"/>
    <property type="match status" value="1"/>
</dbReference>
<dbReference type="InterPro" id="IPR029057">
    <property type="entry name" value="PRTase-like"/>
</dbReference>
<name>A0A8H7Y2S0_PSICU</name>